<organism evidence="1 2">
    <name type="scientific">Streptomyces boncukensis</name>
    <dbReference type="NCBI Taxonomy" id="2711219"/>
    <lineage>
        <taxon>Bacteria</taxon>
        <taxon>Bacillati</taxon>
        <taxon>Actinomycetota</taxon>
        <taxon>Actinomycetes</taxon>
        <taxon>Kitasatosporales</taxon>
        <taxon>Streptomycetaceae</taxon>
        <taxon>Streptomyces</taxon>
    </lineage>
</organism>
<proteinExistence type="predicted"/>
<keyword evidence="2" id="KW-1185">Reference proteome</keyword>
<dbReference type="Proteomes" id="UP000477722">
    <property type="component" value="Unassembled WGS sequence"/>
</dbReference>
<accession>A0A6G4WRY9</accession>
<evidence type="ECO:0000313" key="1">
    <source>
        <dbReference type="EMBL" id="NGO67868.1"/>
    </source>
</evidence>
<dbReference type="RefSeq" id="WP_165297524.1">
    <property type="nucleotide sequence ID" value="NZ_JAAKZZ010000034.1"/>
</dbReference>
<sequence length="217" mass="23288">MFRESITHPGGTTEGTASEQHALTTLARALRRGYAIDLTLDGGAAIGWTAHRFGPGETVVSAPRSITFAPELPVGRALTDATCDDLLLVQSSDATYDPLNRVFTGGIWRIPQAATARLRARGLVVVDERNRVRPSLTARIGLFARDHRTRTTEPGGWFYPAGGGARRYSAASVAICSCGFARHGHDRADARRHITGHRTEVSAEFVRDLTAAAPATA</sequence>
<dbReference type="AlphaFoldDB" id="A0A6G4WRY9"/>
<name>A0A6G4WRY9_9ACTN</name>
<reference evidence="1 2" key="1">
    <citation type="submission" date="2020-02" db="EMBL/GenBank/DDBJ databases">
        <title>Whole-genome analyses of novel actinobacteria.</title>
        <authorList>
            <person name="Sahin N."/>
            <person name="Tatar D."/>
        </authorList>
    </citation>
    <scope>NUCLEOTIDE SEQUENCE [LARGE SCALE GENOMIC DNA]</scope>
    <source>
        <strain evidence="1 2">SB3404</strain>
    </source>
</reference>
<evidence type="ECO:0000313" key="2">
    <source>
        <dbReference type="Proteomes" id="UP000477722"/>
    </source>
</evidence>
<comment type="caution">
    <text evidence="1">The sequence shown here is derived from an EMBL/GenBank/DDBJ whole genome shotgun (WGS) entry which is preliminary data.</text>
</comment>
<protein>
    <submittedName>
        <fullName evidence="1">Uncharacterized protein</fullName>
    </submittedName>
</protein>
<gene>
    <name evidence="1" type="ORF">G5C65_05755</name>
</gene>
<dbReference type="EMBL" id="JAAKZZ010000034">
    <property type="protein sequence ID" value="NGO67868.1"/>
    <property type="molecule type" value="Genomic_DNA"/>
</dbReference>